<feature type="region of interest" description="Disordered" evidence="1">
    <location>
        <begin position="247"/>
        <end position="266"/>
    </location>
</feature>
<evidence type="ECO:0000313" key="2">
    <source>
        <dbReference type="EMBL" id="PBC27009.1"/>
    </source>
</evidence>
<dbReference type="STRING" id="94128.A0A2A3E763"/>
<organism evidence="2 3">
    <name type="scientific">Apis cerana cerana</name>
    <name type="common">Oriental honeybee</name>
    <dbReference type="NCBI Taxonomy" id="94128"/>
    <lineage>
        <taxon>Eukaryota</taxon>
        <taxon>Metazoa</taxon>
        <taxon>Ecdysozoa</taxon>
        <taxon>Arthropoda</taxon>
        <taxon>Hexapoda</taxon>
        <taxon>Insecta</taxon>
        <taxon>Pterygota</taxon>
        <taxon>Neoptera</taxon>
        <taxon>Endopterygota</taxon>
        <taxon>Hymenoptera</taxon>
        <taxon>Apocrita</taxon>
        <taxon>Aculeata</taxon>
        <taxon>Apoidea</taxon>
        <taxon>Anthophila</taxon>
        <taxon>Apidae</taxon>
        <taxon>Apis</taxon>
    </lineage>
</organism>
<dbReference type="EMBL" id="KZ288361">
    <property type="protein sequence ID" value="PBC27009.1"/>
    <property type="molecule type" value="Genomic_DNA"/>
</dbReference>
<feature type="compositionally biased region" description="Basic and acidic residues" evidence="1">
    <location>
        <begin position="47"/>
        <end position="60"/>
    </location>
</feature>
<feature type="compositionally biased region" description="Basic and acidic residues" evidence="1">
    <location>
        <begin position="252"/>
        <end position="266"/>
    </location>
</feature>
<dbReference type="Proteomes" id="UP000242457">
    <property type="component" value="Unassembled WGS sequence"/>
</dbReference>
<keyword evidence="3" id="KW-1185">Reference proteome</keyword>
<proteinExistence type="predicted"/>
<sequence>MLRYNVKITLSGDDQEMKIIIIKDTCKHELNVKIRRGRSRSHFVRQAKPDDPSRGRRMDGNESSSDVYDQTESYEAGNLEESRWPTIDERSTVDLDKLLTRLSEAGRKEGRRKGGESLEKLRKAMGGRNRYAQERFRLEANLAVNRANMLTRLWKYAPDVMLSSEYLLHASILSMVEFDEDIFAAGNCYDKLQYKDRWLYCPFAHRLQDQDGILVKDLAIEYKKNAERGKVVGEGVMSSLERVGGVESGAAEVDRGAEEFKSSIVP</sequence>
<feature type="region of interest" description="Disordered" evidence="1">
    <location>
        <begin position="40"/>
        <end position="76"/>
    </location>
</feature>
<gene>
    <name evidence="2" type="ORF">APICC_04330</name>
</gene>
<evidence type="ECO:0000313" key="3">
    <source>
        <dbReference type="Proteomes" id="UP000242457"/>
    </source>
</evidence>
<keyword evidence="2" id="KW-0675">Receptor</keyword>
<evidence type="ECO:0000256" key="1">
    <source>
        <dbReference type="SAM" id="MobiDB-lite"/>
    </source>
</evidence>
<feature type="compositionally biased region" description="Polar residues" evidence="1">
    <location>
        <begin position="61"/>
        <end position="73"/>
    </location>
</feature>
<protein>
    <submittedName>
        <fullName evidence="2">G-protein coupled receptor</fullName>
    </submittedName>
</protein>
<reference evidence="2 3" key="1">
    <citation type="submission" date="2014-07" db="EMBL/GenBank/DDBJ databases">
        <title>Genomic and transcriptomic analysis on Apis cerana provide comprehensive insights into honey bee biology.</title>
        <authorList>
            <person name="Diao Q."/>
            <person name="Sun L."/>
            <person name="Zheng H."/>
            <person name="Zheng H."/>
            <person name="Xu S."/>
            <person name="Wang S."/>
            <person name="Zeng Z."/>
            <person name="Hu F."/>
            <person name="Su S."/>
            <person name="Wu J."/>
        </authorList>
    </citation>
    <scope>NUCLEOTIDE SEQUENCE [LARGE SCALE GENOMIC DNA]</scope>
    <source>
        <tissue evidence="2">Pupae without intestine</tissue>
    </source>
</reference>
<dbReference type="OrthoDB" id="2129233at2759"/>
<dbReference type="AlphaFoldDB" id="A0A2A3E763"/>
<accession>A0A2A3E763</accession>
<name>A0A2A3E763_APICC</name>